<feature type="region of interest" description="Disordered" evidence="8">
    <location>
        <begin position="1"/>
        <end position="34"/>
    </location>
</feature>
<comment type="caution">
    <text evidence="11">The sequence shown here is derived from an EMBL/GenBank/DDBJ whole genome shotgun (WGS) entry which is preliminary data.</text>
</comment>
<proteinExistence type="inferred from homology"/>
<keyword evidence="3 9" id="KW-0812">Transmembrane</keyword>
<protein>
    <recommendedName>
        <fullName evidence="10">TM2 domain-containing protein</fullName>
    </recommendedName>
</protein>
<evidence type="ECO:0000256" key="2">
    <source>
        <dbReference type="ARBA" id="ARBA00008284"/>
    </source>
</evidence>
<keyword evidence="4" id="KW-0732">Signal</keyword>
<comment type="similarity">
    <text evidence="2">Belongs to the TM2 family.</text>
</comment>
<evidence type="ECO:0000256" key="7">
    <source>
        <dbReference type="ARBA" id="ARBA00023180"/>
    </source>
</evidence>
<keyword evidence="12" id="KW-1185">Reference proteome</keyword>
<keyword evidence="5 9" id="KW-1133">Transmembrane helix</keyword>
<keyword evidence="6 9" id="KW-0472">Membrane</keyword>
<evidence type="ECO:0000256" key="9">
    <source>
        <dbReference type="SAM" id="Phobius"/>
    </source>
</evidence>
<evidence type="ECO:0000256" key="8">
    <source>
        <dbReference type="SAM" id="MobiDB-lite"/>
    </source>
</evidence>
<evidence type="ECO:0000256" key="3">
    <source>
        <dbReference type="ARBA" id="ARBA00022692"/>
    </source>
</evidence>
<accession>A0ABN9TF92</accession>
<evidence type="ECO:0000313" key="12">
    <source>
        <dbReference type="Proteomes" id="UP001189429"/>
    </source>
</evidence>
<evidence type="ECO:0000256" key="4">
    <source>
        <dbReference type="ARBA" id="ARBA00022729"/>
    </source>
</evidence>
<gene>
    <name evidence="11" type="ORF">PCOR1329_LOCUS38544</name>
</gene>
<evidence type="ECO:0000259" key="10">
    <source>
        <dbReference type="Pfam" id="PF05154"/>
    </source>
</evidence>
<evidence type="ECO:0000256" key="6">
    <source>
        <dbReference type="ARBA" id="ARBA00023136"/>
    </source>
</evidence>
<comment type="subcellular location">
    <subcellularLocation>
        <location evidence="1">Membrane</location>
        <topology evidence="1">Multi-pass membrane protein</topology>
    </subcellularLocation>
</comment>
<dbReference type="EMBL" id="CAUYUJ010014666">
    <property type="protein sequence ID" value="CAK0844462.1"/>
    <property type="molecule type" value="Genomic_DNA"/>
</dbReference>
<feature type="non-terminal residue" evidence="11">
    <location>
        <position position="1"/>
    </location>
</feature>
<dbReference type="Pfam" id="PF05154">
    <property type="entry name" value="TM2"/>
    <property type="match status" value="1"/>
</dbReference>
<evidence type="ECO:0000256" key="1">
    <source>
        <dbReference type="ARBA" id="ARBA00004141"/>
    </source>
</evidence>
<dbReference type="PANTHER" id="PTHR21016:SF7">
    <property type="entry name" value="TM2 DOMAIN-CONTAINING PROTEIN 3"/>
    <property type="match status" value="1"/>
</dbReference>
<dbReference type="InterPro" id="IPR050932">
    <property type="entry name" value="TM2D1-3-like"/>
</dbReference>
<reference evidence="11" key="1">
    <citation type="submission" date="2023-10" db="EMBL/GenBank/DDBJ databases">
        <authorList>
            <person name="Chen Y."/>
            <person name="Shah S."/>
            <person name="Dougan E. K."/>
            <person name="Thang M."/>
            <person name="Chan C."/>
        </authorList>
    </citation>
    <scope>NUCLEOTIDE SEQUENCE [LARGE SCALE GENOMIC DNA]</scope>
</reference>
<dbReference type="InterPro" id="IPR007829">
    <property type="entry name" value="TM2"/>
</dbReference>
<evidence type="ECO:0000256" key="5">
    <source>
        <dbReference type="ARBA" id="ARBA00022989"/>
    </source>
</evidence>
<sequence>PRRPPRRRGPAGGCRPGPRPALPTEANPGGGGGGGMQSSLFGCQAALVLPFLVVASGARLNATKRSYTSLVASAWSKATGFAQQEEYTTNAMCSKKNCVNPIFPGLEELHHLSEAPWQCSNLRSASPYMSFCRNALNYDPALPEKSDSFPGLREQVKRQDSAAASMYFYHLAGLGLEPWDYQRPDLSDDDCIRSMWRLTCYTYFPRAPIGCEEGHLAAYLRPCQSSCMNYIRQCGVECCDESVRCVFTHSKNISATQQITTAGYAPHDGPSSLCTGAARRSAMPNGAVVGGLLLLQVSAWAVGVAARGLSRFALAPKGCSRAVLVLLLAATAVTLQGCEFDVPTHSVGRWRAEEDYLIKYEFVPPGSSPTEAIINSCGLKRLSQTLQCSGRGVCKMWEAEDPESHTSFCECDRDWADPECGTQRKSQAVAYMLSVFLGPLGADQFYLGSSGNGLLKLLTLGGGGVWWVYDIIRVGSAPVQTTSFRVAADLPHWIFVLVTAFIACLIGFVAAYVTTNAHVAKLRKDQMLQHAEEEAHRCNVAKQEEEARWDRARRAALNGSTRVVAGERGWPSYDVNYGTISPAAAAAALAAGSQPPGAAGRQPQGLAGSRPVYPATLDVAMQSQPMPAASYGNGEPRVPLDVRAYASEWQGQPPTSSFNL</sequence>
<dbReference type="Proteomes" id="UP001189429">
    <property type="component" value="Unassembled WGS sequence"/>
</dbReference>
<evidence type="ECO:0000313" key="11">
    <source>
        <dbReference type="EMBL" id="CAK0844462.1"/>
    </source>
</evidence>
<keyword evidence="7" id="KW-0325">Glycoprotein</keyword>
<organism evidence="11 12">
    <name type="scientific">Prorocentrum cordatum</name>
    <dbReference type="NCBI Taxonomy" id="2364126"/>
    <lineage>
        <taxon>Eukaryota</taxon>
        <taxon>Sar</taxon>
        <taxon>Alveolata</taxon>
        <taxon>Dinophyceae</taxon>
        <taxon>Prorocentrales</taxon>
        <taxon>Prorocentraceae</taxon>
        <taxon>Prorocentrum</taxon>
    </lineage>
</organism>
<dbReference type="PANTHER" id="PTHR21016">
    <property type="entry name" value="BETA-AMYLOID BINDING PROTEIN-RELATED"/>
    <property type="match status" value="1"/>
</dbReference>
<feature type="transmembrane region" description="Helical" evidence="9">
    <location>
        <begin position="492"/>
        <end position="514"/>
    </location>
</feature>
<feature type="domain" description="TM2" evidence="10">
    <location>
        <begin position="423"/>
        <end position="472"/>
    </location>
</feature>
<name>A0ABN9TF92_9DINO</name>